<keyword evidence="15" id="KW-1185">Reference proteome</keyword>
<dbReference type="AlphaFoldDB" id="A0A4R1RVD1"/>
<comment type="similarity">
    <text evidence="3">Belongs to the iron-sulfur dependent L-serine dehydratase family.</text>
</comment>
<comment type="caution">
    <text evidence="14">The sequence shown here is derived from an EMBL/GenBank/DDBJ whole genome shotgun (WGS) entry which is preliminary data.</text>
</comment>
<dbReference type="GO" id="GO:0046872">
    <property type="term" value="F:metal ion binding"/>
    <property type="evidence" value="ECO:0007669"/>
    <property type="project" value="UniProtKB-KW"/>
</dbReference>
<organism evidence="14 15">
    <name type="scientific">Hydrogenispora ethanolica</name>
    <dbReference type="NCBI Taxonomy" id="1082276"/>
    <lineage>
        <taxon>Bacteria</taxon>
        <taxon>Bacillati</taxon>
        <taxon>Bacillota</taxon>
        <taxon>Hydrogenispora</taxon>
    </lineage>
</organism>
<dbReference type="GO" id="GO:0051539">
    <property type="term" value="F:4 iron, 4 sulfur cluster binding"/>
    <property type="evidence" value="ECO:0007669"/>
    <property type="project" value="UniProtKB-KW"/>
</dbReference>
<keyword evidence="6" id="KW-0004">4Fe-4S</keyword>
<evidence type="ECO:0000256" key="6">
    <source>
        <dbReference type="ARBA" id="ARBA00022485"/>
    </source>
</evidence>
<dbReference type="GO" id="GO:0003941">
    <property type="term" value="F:L-serine ammonia-lyase activity"/>
    <property type="evidence" value="ECO:0007669"/>
    <property type="project" value="UniProtKB-EC"/>
</dbReference>
<accession>A0A4R1RVD1</accession>
<evidence type="ECO:0000256" key="12">
    <source>
        <dbReference type="ARBA" id="ARBA00049406"/>
    </source>
</evidence>
<dbReference type="Pfam" id="PF03313">
    <property type="entry name" value="SDH_alpha"/>
    <property type="match status" value="1"/>
</dbReference>
<dbReference type="Proteomes" id="UP000295008">
    <property type="component" value="Unassembled WGS sequence"/>
</dbReference>
<evidence type="ECO:0000313" key="15">
    <source>
        <dbReference type="Proteomes" id="UP000295008"/>
    </source>
</evidence>
<evidence type="ECO:0000313" key="14">
    <source>
        <dbReference type="EMBL" id="TCL69902.1"/>
    </source>
</evidence>
<keyword evidence="9" id="KW-0411">Iron-sulfur</keyword>
<dbReference type="EC" id="4.3.1.17" evidence="4"/>
<dbReference type="InterPro" id="IPR005130">
    <property type="entry name" value="Ser_deHydtase-like_asu"/>
</dbReference>
<proteinExistence type="inferred from homology"/>
<evidence type="ECO:0000256" key="10">
    <source>
        <dbReference type="ARBA" id="ARBA00023239"/>
    </source>
</evidence>
<evidence type="ECO:0000256" key="1">
    <source>
        <dbReference type="ARBA" id="ARBA00001966"/>
    </source>
</evidence>
<evidence type="ECO:0000256" key="5">
    <source>
        <dbReference type="ARBA" id="ARBA00022432"/>
    </source>
</evidence>
<evidence type="ECO:0000256" key="2">
    <source>
        <dbReference type="ARBA" id="ARBA00004742"/>
    </source>
</evidence>
<comment type="pathway">
    <text evidence="2">Carbohydrate biosynthesis; gluconeogenesis.</text>
</comment>
<evidence type="ECO:0000256" key="9">
    <source>
        <dbReference type="ARBA" id="ARBA00023014"/>
    </source>
</evidence>
<keyword evidence="8" id="KW-0408">Iron</keyword>
<dbReference type="GO" id="GO:0006094">
    <property type="term" value="P:gluconeogenesis"/>
    <property type="evidence" value="ECO:0007669"/>
    <property type="project" value="UniProtKB-KW"/>
</dbReference>
<dbReference type="EMBL" id="SLUN01000011">
    <property type="protein sequence ID" value="TCL69902.1"/>
    <property type="molecule type" value="Genomic_DNA"/>
</dbReference>
<keyword evidence="5" id="KW-0312">Gluconeogenesis</keyword>
<dbReference type="InterPro" id="IPR029009">
    <property type="entry name" value="ASB_dom_sf"/>
</dbReference>
<gene>
    <name evidence="14" type="ORF">EDC14_101123</name>
</gene>
<comment type="cofactor">
    <cofactor evidence="1">
        <name>[4Fe-4S] cluster</name>
        <dbReference type="ChEBI" id="CHEBI:49883"/>
    </cofactor>
</comment>
<evidence type="ECO:0000256" key="11">
    <source>
        <dbReference type="ARBA" id="ARBA00041766"/>
    </source>
</evidence>
<protein>
    <recommendedName>
        <fullName evidence="4">L-serine ammonia-lyase</fullName>
        <ecNumber evidence="4">4.3.1.17</ecNumber>
    </recommendedName>
    <alternativeName>
        <fullName evidence="11">L-serine deaminase</fullName>
    </alternativeName>
</protein>
<keyword evidence="10" id="KW-0456">Lyase</keyword>
<dbReference type="PANTHER" id="PTHR30182">
    <property type="entry name" value="L-SERINE DEHYDRATASE"/>
    <property type="match status" value="1"/>
</dbReference>
<feature type="domain" description="Serine dehydratase-like alpha subunit" evidence="13">
    <location>
        <begin position="250"/>
        <end position="507"/>
    </location>
</feature>
<keyword evidence="7" id="KW-0479">Metal-binding</keyword>
<evidence type="ECO:0000256" key="3">
    <source>
        <dbReference type="ARBA" id="ARBA00008636"/>
    </source>
</evidence>
<reference evidence="14 15" key="1">
    <citation type="submission" date="2019-03" db="EMBL/GenBank/DDBJ databases">
        <title>Genomic Encyclopedia of Type Strains, Phase IV (KMG-IV): sequencing the most valuable type-strain genomes for metagenomic binning, comparative biology and taxonomic classification.</title>
        <authorList>
            <person name="Goeker M."/>
        </authorList>
    </citation>
    <scope>NUCLEOTIDE SEQUENCE [LARGE SCALE GENOMIC DNA]</scope>
    <source>
        <strain evidence="14 15">LX-B</strain>
    </source>
</reference>
<evidence type="ECO:0000259" key="13">
    <source>
        <dbReference type="Pfam" id="PF03313"/>
    </source>
</evidence>
<evidence type="ECO:0000256" key="4">
    <source>
        <dbReference type="ARBA" id="ARBA00012093"/>
    </source>
</evidence>
<comment type="catalytic activity">
    <reaction evidence="12">
        <text>L-serine = pyruvate + NH4(+)</text>
        <dbReference type="Rhea" id="RHEA:19169"/>
        <dbReference type="ChEBI" id="CHEBI:15361"/>
        <dbReference type="ChEBI" id="CHEBI:28938"/>
        <dbReference type="ChEBI" id="CHEBI:33384"/>
        <dbReference type="EC" id="4.3.1.17"/>
    </reaction>
</comment>
<evidence type="ECO:0000256" key="7">
    <source>
        <dbReference type="ARBA" id="ARBA00022723"/>
    </source>
</evidence>
<name>A0A4R1RVD1_HYDET</name>
<dbReference type="OrthoDB" id="9813137at2"/>
<dbReference type="InterPro" id="IPR051318">
    <property type="entry name" value="Fe-S_L-Ser"/>
</dbReference>
<dbReference type="RefSeq" id="WP_132014232.1">
    <property type="nucleotide sequence ID" value="NZ_SLUN01000011.1"/>
</dbReference>
<dbReference type="SUPFAM" id="SSF143548">
    <property type="entry name" value="Serine metabolism enzymes domain"/>
    <property type="match status" value="1"/>
</dbReference>
<evidence type="ECO:0000256" key="8">
    <source>
        <dbReference type="ARBA" id="ARBA00023004"/>
    </source>
</evidence>
<dbReference type="PANTHER" id="PTHR30182:SF1">
    <property type="entry name" value="L-SERINE DEHYDRATASE 1"/>
    <property type="match status" value="1"/>
</dbReference>
<sequence length="537" mass="57728">MITLYPEFFNDVFGPVMQPGSSSHLAGPCRLGWLARSLLGEELAEAEFVMDPQGSFAGTFGLMSEDVGMLGGALGMLPHDPRLFEARRIADASGVKYRFRQETLPESSHPNALKIILTGRSGLTVSLVGDSIGGGMVITRRVEGFPLETRGDAHVLLIFDPERRIGGETLQSISDGLSGKVDQGQLASDESGLLYYYRLSAWPDLPALQRLLPGIRIAWMQAILPVVTSAAKRPQLFDTMTGWREVAAERGWSLAEAAIQYEMAASGWGREDVIAYMKELERKMYRQTHAVYQEPEQPDQSPFTRRDDRIWPRYQERNTLAGPVLAEAVRLALGVNRKQPGVEIVPGPMGTGGGYLYAALCAVREAHGFGDEDLLRGLFVAAGVGAIAYTRTAPTGEVIGCAGECGVCGAMAAAAITEMAGGTPLQVEQAASLMIQAMMGLPCDPIPGGFEQPCLSRILSAVCMAIVYADLALAGGDAVLPFHEALDAADRVGRSLAPELRCTSTGGCCATPTGQRQITAFHRWFKSVVINPVRRPG</sequence>